<keyword evidence="4" id="KW-1185">Reference proteome</keyword>
<feature type="compositionally biased region" description="Pro residues" evidence="1">
    <location>
        <begin position="123"/>
        <end position="133"/>
    </location>
</feature>
<dbReference type="GeneID" id="6077973"/>
<protein>
    <submittedName>
        <fullName evidence="3">Predicted protein</fullName>
    </submittedName>
</protein>
<feature type="chain" id="PRO_5002748636" evidence="2">
    <location>
        <begin position="20"/>
        <end position="237"/>
    </location>
</feature>
<dbReference type="HOGENOM" id="CLU_1170810_0_0_1"/>
<feature type="region of interest" description="Disordered" evidence="1">
    <location>
        <begin position="108"/>
        <end position="218"/>
    </location>
</feature>
<evidence type="ECO:0000256" key="2">
    <source>
        <dbReference type="SAM" id="SignalP"/>
    </source>
</evidence>
<dbReference type="RefSeq" id="XP_001882346.1">
    <property type="nucleotide sequence ID" value="XM_001882311.1"/>
</dbReference>
<proteinExistence type="predicted"/>
<reference evidence="3 4" key="1">
    <citation type="journal article" date="2008" name="Nature">
        <title>The genome of Laccaria bicolor provides insights into mycorrhizal symbiosis.</title>
        <authorList>
            <person name="Martin F."/>
            <person name="Aerts A."/>
            <person name="Ahren D."/>
            <person name="Brun A."/>
            <person name="Danchin E.G.J."/>
            <person name="Duchaussoy F."/>
            <person name="Gibon J."/>
            <person name="Kohler A."/>
            <person name="Lindquist E."/>
            <person name="Pereda V."/>
            <person name="Salamov A."/>
            <person name="Shapiro H.J."/>
            <person name="Wuyts J."/>
            <person name="Blaudez D."/>
            <person name="Buee M."/>
            <person name="Brokstein P."/>
            <person name="Canbaeck B."/>
            <person name="Cohen D."/>
            <person name="Courty P.E."/>
            <person name="Coutinho P.M."/>
            <person name="Delaruelle C."/>
            <person name="Detter J.C."/>
            <person name="Deveau A."/>
            <person name="DiFazio S."/>
            <person name="Duplessis S."/>
            <person name="Fraissinet-Tachet L."/>
            <person name="Lucic E."/>
            <person name="Frey-Klett P."/>
            <person name="Fourrey C."/>
            <person name="Feussner I."/>
            <person name="Gay G."/>
            <person name="Grimwood J."/>
            <person name="Hoegger P.J."/>
            <person name="Jain P."/>
            <person name="Kilaru S."/>
            <person name="Labbe J."/>
            <person name="Lin Y.C."/>
            <person name="Legue V."/>
            <person name="Le Tacon F."/>
            <person name="Marmeisse R."/>
            <person name="Melayah D."/>
            <person name="Montanini B."/>
            <person name="Muratet M."/>
            <person name="Nehls U."/>
            <person name="Niculita-Hirzel H."/>
            <person name="Oudot-Le Secq M.P."/>
            <person name="Peter M."/>
            <person name="Quesneville H."/>
            <person name="Rajashekar B."/>
            <person name="Reich M."/>
            <person name="Rouhier N."/>
            <person name="Schmutz J."/>
            <person name="Yin T."/>
            <person name="Chalot M."/>
            <person name="Henrissat B."/>
            <person name="Kuees U."/>
            <person name="Lucas S."/>
            <person name="Van de Peer Y."/>
            <person name="Podila G.K."/>
            <person name="Polle A."/>
            <person name="Pukkila P.J."/>
            <person name="Richardson P.M."/>
            <person name="Rouze P."/>
            <person name="Sanders I.R."/>
            <person name="Stajich J.E."/>
            <person name="Tunlid A."/>
            <person name="Tuskan G."/>
            <person name="Grigoriev I.V."/>
        </authorList>
    </citation>
    <scope>NUCLEOTIDE SEQUENCE [LARGE SCALE GENOMIC DNA]</scope>
    <source>
        <strain evidence="4">S238N-H82 / ATCC MYA-4686</strain>
    </source>
</reference>
<gene>
    <name evidence="3" type="ORF">LACBIDRAFT_299430</name>
</gene>
<dbReference type="EMBL" id="DS547106">
    <property type="protein sequence ID" value="EDR06973.1"/>
    <property type="molecule type" value="Genomic_DNA"/>
</dbReference>
<organism evidence="4">
    <name type="scientific">Laccaria bicolor (strain S238N-H82 / ATCC MYA-4686)</name>
    <name type="common">Bicoloured deceiver</name>
    <name type="synonym">Laccaria laccata var. bicolor</name>
    <dbReference type="NCBI Taxonomy" id="486041"/>
    <lineage>
        <taxon>Eukaryota</taxon>
        <taxon>Fungi</taxon>
        <taxon>Dikarya</taxon>
        <taxon>Basidiomycota</taxon>
        <taxon>Agaricomycotina</taxon>
        <taxon>Agaricomycetes</taxon>
        <taxon>Agaricomycetidae</taxon>
        <taxon>Agaricales</taxon>
        <taxon>Agaricineae</taxon>
        <taxon>Hydnangiaceae</taxon>
        <taxon>Laccaria</taxon>
    </lineage>
</organism>
<dbReference type="Proteomes" id="UP000001194">
    <property type="component" value="Unassembled WGS sequence"/>
</dbReference>
<evidence type="ECO:0000313" key="4">
    <source>
        <dbReference type="Proteomes" id="UP000001194"/>
    </source>
</evidence>
<feature type="compositionally biased region" description="Basic residues" evidence="1">
    <location>
        <begin position="147"/>
        <end position="166"/>
    </location>
</feature>
<feature type="signal peptide" evidence="2">
    <location>
        <begin position="1"/>
        <end position="19"/>
    </location>
</feature>
<sequence>MWSLLRMWSLTTSCSRLSAWVDPVIDRRLMTTWHHTHHQQHQQQYENATVYENPTSAYRTHNIFDLSVFSASSTASSAFPTNFFSSSTTTNKGSQLSSVHDAYQQHPFDSTLPAINSGMRYDPPSPSSAPLPPSSTTNLPPSSFHPAHAHLTRHTRSPASRSRPRLRPPSSSSAPFPPLSAANGSGGMGPARTTRARRNDSIPGISPPPFGVHHGHGRPHVIVIPGSRMARLVGWRG</sequence>
<feature type="compositionally biased region" description="Low complexity" evidence="1">
    <location>
        <begin position="168"/>
        <end position="182"/>
    </location>
</feature>
<dbReference type="InParanoid" id="B0DEP1"/>
<dbReference type="AlphaFoldDB" id="B0DEP1"/>
<name>B0DEP1_LACBS</name>
<evidence type="ECO:0000313" key="3">
    <source>
        <dbReference type="EMBL" id="EDR06973.1"/>
    </source>
</evidence>
<accession>B0DEP1</accession>
<keyword evidence="2" id="KW-0732">Signal</keyword>
<evidence type="ECO:0000256" key="1">
    <source>
        <dbReference type="SAM" id="MobiDB-lite"/>
    </source>
</evidence>
<dbReference type="KEGG" id="lbc:LACBIDRAFT_299430"/>